<proteinExistence type="predicted"/>
<evidence type="ECO:0000313" key="5">
    <source>
        <dbReference type="Proteomes" id="UP000326961"/>
    </source>
</evidence>
<evidence type="ECO:0000259" key="3">
    <source>
        <dbReference type="Pfam" id="PF01926"/>
    </source>
</evidence>
<dbReference type="InterPro" id="IPR006073">
    <property type="entry name" value="GTP-bd"/>
</dbReference>
<dbReference type="GO" id="GO:0005525">
    <property type="term" value="F:GTP binding"/>
    <property type="evidence" value="ECO:0007669"/>
    <property type="project" value="UniProtKB-KW"/>
</dbReference>
<feature type="domain" description="G" evidence="3">
    <location>
        <begin position="61"/>
        <end position="188"/>
    </location>
</feature>
<dbReference type="EMBL" id="CP032452">
    <property type="protein sequence ID" value="QEZ70302.1"/>
    <property type="molecule type" value="Genomic_DNA"/>
</dbReference>
<sequence>MLGNLNNCIEEARCTFIESPVRNYLMKEKNIPFKKIIKHNLEEVMNNFDILLEKPYSQLKLAIMGEVKSGKSTLVNAIVGREVSEVDVLEATSSIINIFYNEEETYDIDQNCINIGINSDVLKDISIVDTPGLKSITSENENKSIKYIQNADIILYVFDSTHIGQEDIKDAVELIASYGKPIVGVLNKGDLLHDNHQEVLDYIEDEYDLYIDKFFIISSHLEYQNNIIKNAVAKEHDLVLEYSDELKRNFVSLIEFLKSIRSSNDEIKLQSINSSIEALKHKEKVYHYEYLKSLEMLSQELSNHKNLLNGKFDYIQAKMEFEINEWLDKSFLEDEIHRINKNTDIAREYMNDSYINNVINNEKVKLDELFFKEWNECIKEVNSITNNKIKEFIKDINYRDYNIDLPKVKLNEEEIDMNEMLATIGTGALLGATSGSALAVYAAALSASAPSVTIGAAMLTYCPPLLLAGTVTGGIGKVLYDKLKQDQMNKDIIEDIESFKDNIKFEIRNILIDIYEKASKEIIKIDQGIFENSKDVCMNEYEIEEFQADLKEYIDKL</sequence>
<dbReference type="InterPro" id="IPR051943">
    <property type="entry name" value="TRAFAC_Dynamin-like_GTPase"/>
</dbReference>
<dbReference type="AlphaFoldDB" id="A0A5P3XJ61"/>
<dbReference type="SUPFAM" id="SSF52540">
    <property type="entry name" value="P-loop containing nucleoside triphosphate hydrolases"/>
    <property type="match status" value="1"/>
</dbReference>
<evidence type="ECO:0000256" key="2">
    <source>
        <dbReference type="ARBA" id="ARBA00023134"/>
    </source>
</evidence>
<dbReference type="NCBIfam" id="TIGR00231">
    <property type="entry name" value="small_GTP"/>
    <property type="match status" value="1"/>
</dbReference>
<dbReference type="Pfam" id="PF01926">
    <property type="entry name" value="MMR_HSR1"/>
    <property type="match status" value="1"/>
</dbReference>
<dbReference type="Proteomes" id="UP000326961">
    <property type="component" value="Chromosome"/>
</dbReference>
<keyword evidence="1" id="KW-0547">Nucleotide-binding</keyword>
<evidence type="ECO:0000256" key="1">
    <source>
        <dbReference type="ARBA" id="ARBA00022741"/>
    </source>
</evidence>
<evidence type="ECO:0000313" key="4">
    <source>
        <dbReference type="EMBL" id="QEZ70302.1"/>
    </source>
</evidence>
<organism evidence="4 5">
    <name type="scientific">Paraclostridium bifermentans</name>
    <name type="common">Clostridium bifermentans</name>
    <dbReference type="NCBI Taxonomy" id="1490"/>
    <lineage>
        <taxon>Bacteria</taxon>
        <taxon>Bacillati</taxon>
        <taxon>Bacillota</taxon>
        <taxon>Clostridia</taxon>
        <taxon>Peptostreptococcales</taxon>
        <taxon>Peptostreptococcaceae</taxon>
        <taxon>Paraclostridium</taxon>
    </lineage>
</organism>
<dbReference type="InterPro" id="IPR027417">
    <property type="entry name" value="P-loop_NTPase"/>
</dbReference>
<dbReference type="Gene3D" id="3.40.50.300">
    <property type="entry name" value="P-loop containing nucleotide triphosphate hydrolases"/>
    <property type="match status" value="1"/>
</dbReference>
<dbReference type="PANTHER" id="PTHR43681">
    <property type="entry name" value="TRANSMEMBRANE GTPASE FZO"/>
    <property type="match status" value="1"/>
</dbReference>
<name>A0A5P3XJ61_PARBF</name>
<keyword evidence="2" id="KW-0342">GTP-binding</keyword>
<dbReference type="InterPro" id="IPR005225">
    <property type="entry name" value="Small_GTP-bd"/>
</dbReference>
<protein>
    <submittedName>
        <fullName evidence="4">GTP-binding protein</fullName>
    </submittedName>
</protein>
<dbReference type="PANTHER" id="PTHR43681:SF1">
    <property type="entry name" value="SARCALUMENIN"/>
    <property type="match status" value="1"/>
</dbReference>
<accession>A0A5P3XJ61</accession>
<gene>
    <name evidence="4" type="ORF">D4A35_15880</name>
</gene>
<reference evidence="4 5" key="1">
    <citation type="submission" date="2018-09" db="EMBL/GenBank/DDBJ databases">
        <title>A clostridial neurotoxin that targets Anopheles mosquitoes.</title>
        <authorList>
            <person name="Contreras E."/>
            <person name="Masuyer G."/>
            <person name="Qureshi N."/>
            <person name="Chawla S."/>
            <person name="Lim H.L."/>
            <person name="Chen J."/>
            <person name="Stenmark P."/>
            <person name="Gill S."/>
        </authorList>
    </citation>
    <scope>NUCLEOTIDE SEQUENCE [LARGE SCALE GENOMIC DNA]</scope>
    <source>
        <strain evidence="4 5">Cbm</strain>
    </source>
</reference>